<dbReference type="AlphaFoldDB" id="A0A9Q0LH63"/>
<dbReference type="EMBL" id="JAPDFW010000080">
    <property type="protein sequence ID" value="KAJ5072742.1"/>
    <property type="molecule type" value="Genomic_DNA"/>
</dbReference>
<dbReference type="PANTHER" id="PTHR34441">
    <property type="entry name" value="MOTILE SPERM DOMAIN-CONTAINING PROTEIN 1"/>
    <property type="match status" value="1"/>
</dbReference>
<organism evidence="8 9">
    <name type="scientific">Anaeramoeba ignava</name>
    <name type="common">Anaerobic marine amoeba</name>
    <dbReference type="NCBI Taxonomy" id="1746090"/>
    <lineage>
        <taxon>Eukaryota</taxon>
        <taxon>Metamonada</taxon>
        <taxon>Anaeramoebidae</taxon>
        <taxon>Anaeramoeba</taxon>
    </lineage>
</organism>
<dbReference type="InterPro" id="IPR008962">
    <property type="entry name" value="PapD-like_sf"/>
</dbReference>
<evidence type="ECO:0000256" key="3">
    <source>
        <dbReference type="ARBA" id="ARBA00022989"/>
    </source>
</evidence>
<keyword evidence="9" id="KW-1185">Reference proteome</keyword>
<dbReference type="InterPro" id="IPR039283">
    <property type="entry name" value="MOSPD1/3"/>
</dbReference>
<feature type="transmembrane region" description="Helical" evidence="6">
    <location>
        <begin position="167"/>
        <end position="184"/>
    </location>
</feature>
<keyword evidence="2 6" id="KW-0812">Transmembrane</keyword>
<evidence type="ECO:0000256" key="4">
    <source>
        <dbReference type="ARBA" id="ARBA00023136"/>
    </source>
</evidence>
<feature type="domain" description="MSP" evidence="7">
    <location>
        <begin position="5"/>
        <end position="127"/>
    </location>
</feature>
<evidence type="ECO:0000256" key="6">
    <source>
        <dbReference type="SAM" id="Phobius"/>
    </source>
</evidence>
<dbReference type="InterPro" id="IPR013783">
    <property type="entry name" value="Ig-like_fold"/>
</dbReference>
<feature type="compositionally biased region" description="Polar residues" evidence="5">
    <location>
        <begin position="106"/>
        <end position="117"/>
    </location>
</feature>
<name>A0A9Q0LH63_ANAIG</name>
<sequence length="190" mass="22125">MNLADFVINPKQISFKSSEERPTRIIRIFNKNKSRVRYQIKSNSPKHYSVKHTSGDIEPDSMTTIPITLKEPITTDCKHLFKIEIFEPNNEKAIFSKKIPSQLLVDSQSESPEPNDTQNDDEKIPDSPPKTYPFNSYLKSVKGFFRKYAIFILIFFLIKLIAKDKRAWVTFFIGAIFGYFYNFIKGILDK</sequence>
<reference evidence="8" key="1">
    <citation type="submission" date="2022-10" db="EMBL/GenBank/DDBJ databases">
        <title>Novel sulphate-reducing endosymbionts in the free-living metamonad Anaeramoeba.</title>
        <authorList>
            <person name="Jerlstrom-Hultqvist J."/>
            <person name="Cepicka I."/>
            <person name="Gallot-Lavallee L."/>
            <person name="Salas-Leiva D."/>
            <person name="Curtis B.A."/>
            <person name="Zahonova K."/>
            <person name="Pipaliya S."/>
            <person name="Dacks J."/>
            <person name="Roger A.J."/>
        </authorList>
    </citation>
    <scope>NUCLEOTIDE SEQUENCE</scope>
    <source>
        <strain evidence="8">BMAN</strain>
    </source>
</reference>
<proteinExistence type="predicted"/>
<dbReference type="PANTHER" id="PTHR34441:SF1">
    <property type="entry name" value="MOTILE SPERM DOMAIN-CONTAINING 1"/>
    <property type="match status" value="1"/>
</dbReference>
<feature type="transmembrane region" description="Helical" evidence="6">
    <location>
        <begin position="144"/>
        <end position="161"/>
    </location>
</feature>
<dbReference type="GO" id="GO:0005737">
    <property type="term" value="C:cytoplasm"/>
    <property type="evidence" value="ECO:0007669"/>
    <property type="project" value="TreeGrafter"/>
</dbReference>
<gene>
    <name evidence="8" type="ORF">M0811_09439</name>
</gene>
<evidence type="ECO:0000259" key="7">
    <source>
        <dbReference type="PROSITE" id="PS50202"/>
    </source>
</evidence>
<protein>
    <submittedName>
        <fullName evidence="8">Motile sperm domain-containing protein</fullName>
    </submittedName>
</protein>
<dbReference type="Gene3D" id="2.60.40.10">
    <property type="entry name" value="Immunoglobulins"/>
    <property type="match status" value="1"/>
</dbReference>
<comment type="caution">
    <text evidence="8">The sequence shown here is derived from an EMBL/GenBank/DDBJ whole genome shotgun (WGS) entry which is preliminary data.</text>
</comment>
<feature type="region of interest" description="Disordered" evidence="5">
    <location>
        <begin position="106"/>
        <end position="128"/>
    </location>
</feature>
<dbReference type="Proteomes" id="UP001149090">
    <property type="component" value="Unassembled WGS sequence"/>
</dbReference>
<evidence type="ECO:0000256" key="1">
    <source>
        <dbReference type="ARBA" id="ARBA00004141"/>
    </source>
</evidence>
<evidence type="ECO:0000313" key="9">
    <source>
        <dbReference type="Proteomes" id="UP001149090"/>
    </source>
</evidence>
<evidence type="ECO:0000313" key="8">
    <source>
        <dbReference type="EMBL" id="KAJ5072742.1"/>
    </source>
</evidence>
<evidence type="ECO:0000256" key="5">
    <source>
        <dbReference type="SAM" id="MobiDB-lite"/>
    </source>
</evidence>
<dbReference type="PROSITE" id="PS50202">
    <property type="entry name" value="MSP"/>
    <property type="match status" value="1"/>
</dbReference>
<accession>A0A9Q0LH63</accession>
<dbReference type="SUPFAM" id="SSF49354">
    <property type="entry name" value="PapD-like"/>
    <property type="match status" value="1"/>
</dbReference>
<dbReference type="InterPro" id="IPR000535">
    <property type="entry name" value="MSP_dom"/>
</dbReference>
<comment type="subcellular location">
    <subcellularLocation>
        <location evidence="1">Membrane</location>
        <topology evidence="1">Multi-pass membrane protein</topology>
    </subcellularLocation>
</comment>
<evidence type="ECO:0000256" key="2">
    <source>
        <dbReference type="ARBA" id="ARBA00022692"/>
    </source>
</evidence>
<keyword evidence="3 6" id="KW-1133">Transmembrane helix</keyword>
<dbReference type="Pfam" id="PF00635">
    <property type="entry name" value="Motile_Sperm"/>
    <property type="match status" value="1"/>
</dbReference>
<dbReference type="GO" id="GO:0016020">
    <property type="term" value="C:membrane"/>
    <property type="evidence" value="ECO:0007669"/>
    <property type="project" value="UniProtKB-SubCell"/>
</dbReference>
<keyword evidence="4 6" id="KW-0472">Membrane</keyword>